<protein>
    <submittedName>
        <fullName evidence="1">Uncharacterized protein</fullName>
    </submittedName>
</protein>
<accession>A0ABR4HY06</accession>
<comment type="caution">
    <text evidence="1">The sequence shown here is derived from an EMBL/GenBank/DDBJ whole genome shotgun (WGS) entry which is preliminary data.</text>
</comment>
<dbReference type="EMBL" id="JBFXLT010000007">
    <property type="protein sequence ID" value="KAL2820370.1"/>
    <property type="molecule type" value="Genomic_DNA"/>
</dbReference>
<evidence type="ECO:0000313" key="1">
    <source>
        <dbReference type="EMBL" id="KAL2820370.1"/>
    </source>
</evidence>
<name>A0ABR4HY06_9EURO</name>
<reference evidence="1 2" key="1">
    <citation type="submission" date="2024-07" db="EMBL/GenBank/DDBJ databases">
        <title>Section-level genome sequencing and comparative genomics of Aspergillus sections Usti and Cavernicolus.</title>
        <authorList>
            <consortium name="Lawrence Berkeley National Laboratory"/>
            <person name="Nybo J.L."/>
            <person name="Vesth T.C."/>
            <person name="Theobald S."/>
            <person name="Frisvad J.C."/>
            <person name="Larsen T.O."/>
            <person name="Kjaerboelling I."/>
            <person name="Rothschild-Mancinelli K."/>
            <person name="Lyhne E.K."/>
            <person name="Kogle M.E."/>
            <person name="Barry K."/>
            <person name="Clum A."/>
            <person name="Na H."/>
            <person name="Ledsgaard L."/>
            <person name="Lin J."/>
            <person name="Lipzen A."/>
            <person name="Kuo A."/>
            <person name="Riley R."/>
            <person name="Mondo S."/>
            <person name="Labutti K."/>
            <person name="Haridas S."/>
            <person name="Pangalinan J."/>
            <person name="Salamov A.A."/>
            <person name="Simmons B.A."/>
            <person name="Magnuson J.K."/>
            <person name="Chen J."/>
            <person name="Drula E."/>
            <person name="Henrissat B."/>
            <person name="Wiebenga A."/>
            <person name="Lubbers R.J."/>
            <person name="Gomes A.C."/>
            <person name="Makela M.R."/>
            <person name="Stajich J."/>
            <person name="Grigoriev I.V."/>
            <person name="Mortensen U.H."/>
            <person name="De Vries R.P."/>
            <person name="Baker S.E."/>
            <person name="Andersen M.R."/>
        </authorList>
    </citation>
    <scope>NUCLEOTIDE SEQUENCE [LARGE SCALE GENOMIC DNA]</scope>
    <source>
        <strain evidence="1 2">CBS 588.65</strain>
    </source>
</reference>
<sequence length="51" mass="5630">MSDTKLMDIEPGGEQTQYEGIRLFTVTPEKATGQLDGIKLFTTFGTALICY</sequence>
<evidence type="ECO:0000313" key="2">
    <source>
        <dbReference type="Proteomes" id="UP001610334"/>
    </source>
</evidence>
<proteinExistence type="predicted"/>
<keyword evidence="2" id="KW-1185">Reference proteome</keyword>
<dbReference type="Proteomes" id="UP001610334">
    <property type="component" value="Unassembled WGS sequence"/>
</dbReference>
<gene>
    <name evidence="1" type="ORF">BJX63DRAFT_428201</name>
</gene>
<organism evidence="1 2">
    <name type="scientific">Aspergillus granulosus</name>
    <dbReference type="NCBI Taxonomy" id="176169"/>
    <lineage>
        <taxon>Eukaryota</taxon>
        <taxon>Fungi</taxon>
        <taxon>Dikarya</taxon>
        <taxon>Ascomycota</taxon>
        <taxon>Pezizomycotina</taxon>
        <taxon>Eurotiomycetes</taxon>
        <taxon>Eurotiomycetidae</taxon>
        <taxon>Eurotiales</taxon>
        <taxon>Aspergillaceae</taxon>
        <taxon>Aspergillus</taxon>
        <taxon>Aspergillus subgen. Nidulantes</taxon>
    </lineage>
</organism>